<feature type="compositionally biased region" description="Basic and acidic residues" evidence="2">
    <location>
        <begin position="369"/>
        <end position="398"/>
    </location>
</feature>
<reference evidence="4" key="1">
    <citation type="submission" date="2011-02" db="EMBL/GenBank/DDBJ databases">
        <title>The Genome Sequence of Capsaspora owczarzaki ATCC 30864.</title>
        <authorList>
            <person name="Russ C."/>
            <person name="Cuomo C."/>
            <person name="Burger G."/>
            <person name="Gray M.W."/>
            <person name="Holland P.W.H."/>
            <person name="King N."/>
            <person name="Lang F.B.F."/>
            <person name="Roger A.J."/>
            <person name="Ruiz-Trillo I."/>
            <person name="Young S.K."/>
            <person name="Zeng Q."/>
            <person name="Gargeya S."/>
            <person name="Alvarado L."/>
            <person name="Berlin A."/>
            <person name="Chapman S.B."/>
            <person name="Chen Z."/>
            <person name="Freedman E."/>
            <person name="Gellesch M."/>
            <person name="Goldberg J."/>
            <person name="Griggs A."/>
            <person name="Gujja S."/>
            <person name="Heilman E."/>
            <person name="Heiman D."/>
            <person name="Howarth C."/>
            <person name="Mehta T."/>
            <person name="Neiman D."/>
            <person name="Pearson M."/>
            <person name="Roberts A."/>
            <person name="Saif S."/>
            <person name="Shea T."/>
            <person name="Shenoy N."/>
            <person name="Sisk P."/>
            <person name="Stolte C."/>
            <person name="Sykes S."/>
            <person name="White J."/>
            <person name="Yandava C."/>
            <person name="Haas B."/>
            <person name="Nusbaum C."/>
            <person name="Birren B."/>
        </authorList>
    </citation>
    <scope>NUCLEOTIDE SEQUENCE</scope>
    <source>
        <strain evidence="4">ATCC 30864</strain>
    </source>
</reference>
<feature type="region of interest" description="Disordered" evidence="2">
    <location>
        <begin position="509"/>
        <end position="544"/>
    </location>
</feature>
<dbReference type="Gene3D" id="1.25.40.20">
    <property type="entry name" value="Ankyrin repeat-containing domain"/>
    <property type="match status" value="1"/>
</dbReference>
<feature type="region of interest" description="Disordered" evidence="2">
    <location>
        <begin position="358"/>
        <end position="494"/>
    </location>
</feature>
<keyword evidence="4" id="KW-1185">Reference proteome</keyword>
<dbReference type="GO" id="GO:0005654">
    <property type="term" value="C:nucleoplasm"/>
    <property type="evidence" value="ECO:0007669"/>
    <property type="project" value="TreeGrafter"/>
</dbReference>
<feature type="compositionally biased region" description="Polar residues" evidence="2">
    <location>
        <begin position="457"/>
        <end position="472"/>
    </location>
</feature>
<feature type="region of interest" description="Disordered" evidence="2">
    <location>
        <begin position="210"/>
        <end position="230"/>
    </location>
</feature>
<gene>
    <name evidence="3" type="ORF">CAOG_001959</name>
</gene>
<keyword evidence="1" id="KW-0040">ANK repeat</keyword>
<feature type="compositionally biased region" description="Basic and acidic residues" evidence="2">
    <location>
        <begin position="98"/>
        <end position="127"/>
    </location>
</feature>
<dbReference type="InterPro" id="IPR002110">
    <property type="entry name" value="Ankyrin_rpt"/>
</dbReference>
<feature type="compositionally biased region" description="Basic and acidic residues" evidence="2">
    <location>
        <begin position="429"/>
        <end position="439"/>
    </location>
</feature>
<evidence type="ECO:0000256" key="1">
    <source>
        <dbReference type="PROSITE-ProRule" id="PRU00023"/>
    </source>
</evidence>
<dbReference type="PANTHER" id="PTHR24149">
    <property type="entry name" value="ANKYRIN REPEAT DOMAIN-CONTAINING PROTEIN 12"/>
    <property type="match status" value="1"/>
</dbReference>
<dbReference type="SUPFAM" id="SSF48403">
    <property type="entry name" value="Ankyrin repeat"/>
    <property type="match status" value="1"/>
</dbReference>
<protein>
    <submittedName>
        <fullName evidence="3">ANKRD12 protein</fullName>
    </submittedName>
</protein>
<dbReference type="OrthoDB" id="5806726at2759"/>
<organism evidence="3 4">
    <name type="scientific">Capsaspora owczarzaki (strain ATCC 30864)</name>
    <dbReference type="NCBI Taxonomy" id="595528"/>
    <lineage>
        <taxon>Eukaryota</taxon>
        <taxon>Filasterea</taxon>
        <taxon>Capsaspora</taxon>
    </lineage>
</organism>
<sequence>MSLRKLASALQQPEYLSSPSTPSAHPPKASSTSAVAHTPSHAQIPSGGPASPATPQTRSLGGIGGSGHFVMLTPPNTRGSSTSSPVHHKQHAALLQSPDRRATREIDEPNRKRRLDFKQTEAAHESEQDAPESADEDQASDSADEATSNPISTTQKQSSRRRSAPSSPVKPIATKPTAAAAAAAPASSVAAAAGGPTLTERQLIALQKKQEREAARRPTQSMDKINGRNERGETPLHVAAIRNNVNAAKRLIQQGAVINATDNAGWTPLHEACNHGRIAIVRLLLEHHADATAPGLNNDTPLHDAAMNNHIQVAAALMQYGASAYAVNANGATPVDVAATPEMKRLLQGIAIPEVLQEADASTEDESQAESKDDSQAESKVARKAERRGDSKVEDDKQPQPQRKPAKQQDAQASRQAEPSESDAPSEPQETKAKPEARRPAPTRAPKAATKPAAATSTTGRKGSTRVLSTDAMNAESEVKNSDSDASTSTADAPMQVDRVESAFSAVIPFAEDSSQDGVDVGRSSRGTSPEPTQASNAFYNQPSPVSCDPVSDDAYSTVTAPALPSTSRLVLRGRRSTTAAASRAGRGRSQTETSMHADAMNVYMPASPPPSSPPSQTGEHEICEPAARPTIESGLISAVARSHVSTAAATNVPARPKRLASAAEIGWMTPTDPQSRKERFLNVDFGMGKKPSTPPPNYLGFKTVTHAYEVPLADPVLHAALRAKEAAIALREMAGKATQSCRTTSSALPTFLSVPAWLSSIPSTDSALFMQQEVERRDSKIRQNFERERLVLAAENRVIEAFSTLAGCKNQTALSQTLHRLASDFERTKQELLSRHRLENDVVYALQRTAWSEKCTSHEMRLRLRECVPEVQVSDFSLDHIFQQAAQAPQVV</sequence>
<dbReference type="SMART" id="SM00248">
    <property type="entry name" value="ANK"/>
    <property type="match status" value="3"/>
</dbReference>
<name>A0A0D2WKD4_CAPO3</name>
<evidence type="ECO:0000313" key="4">
    <source>
        <dbReference type="Proteomes" id="UP000008743"/>
    </source>
</evidence>
<dbReference type="Pfam" id="PF12796">
    <property type="entry name" value="Ank_2"/>
    <property type="match status" value="1"/>
</dbReference>
<dbReference type="eggNOG" id="ENOG502QQG5">
    <property type="taxonomic scope" value="Eukaryota"/>
</dbReference>
<dbReference type="InterPro" id="IPR036770">
    <property type="entry name" value="Ankyrin_rpt-contain_sf"/>
</dbReference>
<feature type="compositionally biased region" description="Low complexity" evidence="2">
    <location>
        <begin position="399"/>
        <end position="413"/>
    </location>
</feature>
<feature type="compositionally biased region" description="Low complexity" evidence="2">
    <location>
        <begin position="440"/>
        <end position="456"/>
    </location>
</feature>
<feature type="repeat" description="ANK" evidence="1">
    <location>
        <begin position="264"/>
        <end position="296"/>
    </location>
</feature>
<dbReference type="InterPro" id="IPR053210">
    <property type="entry name" value="ANKRD12"/>
</dbReference>
<dbReference type="STRING" id="595528.A0A0D2WKD4"/>
<feature type="compositionally biased region" description="Polar residues" evidence="2">
    <location>
        <begin position="74"/>
        <end position="85"/>
    </location>
</feature>
<evidence type="ECO:0000256" key="2">
    <source>
        <dbReference type="SAM" id="MobiDB-lite"/>
    </source>
</evidence>
<dbReference type="Proteomes" id="UP000008743">
    <property type="component" value="Unassembled WGS sequence"/>
</dbReference>
<dbReference type="OMA" id="HEICEPA"/>
<feature type="compositionally biased region" description="Polar residues" evidence="2">
    <location>
        <begin position="9"/>
        <end position="43"/>
    </location>
</feature>
<feature type="compositionally biased region" description="Low complexity" evidence="2">
    <location>
        <begin position="577"/>
        <end position="589"/>
    </location>
</feature>
<dbReference type="EMBL" id="KE346361">
    <property type="protein sequence ID" value="KJE90690.1"/>
    <property type="molecule type" value="Genomic_DNA"/>
</dbReference>
<feature type="repeat" description="ANK" evidence="1">
    <location>
        <begin position="297"/>
        <end position="329"/>
    </location>
</feature>
<feature type="repeat" description="ANK" evidence="1">
    <location>
        <begin position="231"/>
        <end position="263"/>
    </location>
</feature>
<feature type="compositionally biased region" description="Low complexity" evidence="2">
    <location>
        <begin position="164"/>
        <end position="178"/>
    </location>
</feature>
<feature type="region of interest" description="Disordered" evidence="2">
    <location>
        <begin position="574"/>
        <end position="594"/>
    </location>
</feature>
<dbReference type="InParanoid" id="A0A0D2WKD4"/>
<feature type="compositionally biased region" description="Acidic residues" evidence="2">
    <location>
        <begin position="128"/>
        <end position="144"/>
    </location>
</feature>
<dbReference type="AlphaFoldDB" id="A0A0D2WKD4"/>
<dbReference type="PROSITE" id="PS50088">
    <property type="entry name" value="ANK_REPEAT"/>
    <property type="match status" value="3"/>
</dbReference>
<dbReference type="Pfam" id="PF13637">
    <property type="entry name" value="Ank_4"/>
    <property type="match status" value="1"/>
</dbReference>
<feature type="compositionally biased region" description="Polar residues" evidence="2">
    <location>
        <begin position="525"/>
        <end position="544"/>
    </location>
</feature>
<feature type="compositionally biased region" description="Low complexity" evidence="2">
    <location>
        <begin position="484"/>
        <end position="493"/>
    </location>
</feature>
<dbReference type="RefSeq" id="XP_004364827.1">
    <property type="nucleotide sequence ID" value="XM_004364770.2"/>
</dbReference>
<accession>A0A0D2WKD4</accession>
<dbReference type="PROSITE" id="PS50297">
    <property type="entry name" value="ANK_REP_REGION"/>
    <property type="match status" value="3"/>
</dbReference>
<dbReference type="PANTHER" id="PTHR24149:SF14">
    <property type="entry name" value="ANKYRIN REPEAT DOMAIN 12"/>
    <property type="match status" value="1"/>
</dbReference>
<feature type="region of interest" description="Disordered" evidence="2">
    <location>
        <begin position="1"/>
        <end position="178"/>
    </location>
</feature>
<evidence type="ECO:0000313" key="3">
    <source>
        <dbReference type="EMBL" id="KJE90690.1"/>
    </source>
</evidence>
<proteinExistence type="predicted"/>